<dbReference type="InterPro" id="IPR011075">
    <property type="entry name" value="TetR_C"/>
</dbReference>
<gene>
    <name evidence="7" type="ORF">SAMN05421854_11531</name>
</gene>
<dbReference type="Pfam" id="PF16859">
    <property type="entry name" value="TetR_C_11"/>
    <property type="match status" value="1"/>
</dbReference>
<dbReference type="SUPFAM" id="SSF48498">
    <property type="entry name" value="Tetracyclin repressor-like, C-terminal domain"/>
    <property type="match status" value="1"/>
</dbReference>
<evidence type="ECO:0000313" key="8">
    <source>
        <dbReference type="Proteomes" id="UP000199137"/>
    </source>
</evidence>
<keyword evidence="3" id="KW-0804">Transcription</keyword>
<dbReference type="PANTHER" id="PTHR30055">
    <property type="entry name" value="HTH-TYPE TRANSCRIPTIONAL REGULATOR RUTR"/>
    <property type="match status" value="1"/>
</dbReference>
<feature type="DNA-binding region" description="H-T-H motif" evidence="4">
    <location>
        <begin position="44"/>
        <end position="63"/>
    </location>
</feature>
<dbReference type="STRING" id="112413.SAMN05421854_11531"/>
<evidence type="ECO:0000313" key="7">
    <source>
        <dbReference type="EMBL" id="SFQ55273.1"/>
    </source>
</evidence>
<sequence>MSRPPETPNAGRRGSARRTAPRAEAAILDAAYELLLTRGLEATTVEAIAQRAGVSKVTVYKWWPNRAAVIMSAFLRRSGEVLPYPENFTPAHVEDRLLAMAEAFRGATGKVVAALIAEGQFDPEIADAFREGYVNARREEGIATVRAAARAGVIRPADPDVVLDLLYAPLYFRLTVGHRPLTDEAVREHVGLVLRALAP</sequence>
<dbReference type="Gene3D" id="1.10.10.60">
    <property type="entry name" value="Homeodomain-like"/>
    <property type="match status" value="1"/>
</dbReference>
<feature type="domain" description="HTH tetR-type" evidence="6">
    <location>
        <begin position="21"/>
        <end position="81"/>
    </location>
</feature>
<keyword evidence="1" id="KW-0805">Transcription regulation</keyword>
<reference evidence="7 8" key="1">
    <citation type="submission" date="2016-10" db="EMBL/GenBank/DDBJ databases">
        <authorList>
            <person name="de Groot N.N."/>
        </authorList>
    </citation>
    <scope>NUCLEOTIDE SEQUENCE [LARGE SCALE GENOMIC DNA]</scope>
    <source>
        <strain evidence="7 8">DSM 44637</strain>
    </source>
</reference>
<accession>A0A1I5ZFW4</accession>
<evidence type="ECO:0000256" key="5">
    <source>
        <dbReference type="SAM" id="MobiDB-lite"/>
    </source>
</evidence>
<proteinExistence type="predicted"/>
<dbReference type="EMBL" id="FOWC01000015">
    <property type="protein sequence ID" value="SFQ55273.1"/>
    <property type="molecule type" value="Genomic_DNA"/>
</dbReference>
<dbReference type="Proteomes" id="UP000199137">
    <property type="component" value="Unassembled WGS sequence"/>
</dbReference>
<dbReference type="InterPro" id="IPR036271">
    <property type="entry name" value="Tet_transcr_reg_TetR-rel_C_sf"/>
</dbReference>
<dbReference type="Gene3D" id="1.10.357.10">
    <property type="entry name" value="Tetracycline Repressor, domain 2"/>
    <property type="match status" value="1"/>
</dbReference>
<protein>
    <submittedName>
        <fullName evidence="7">DNA-binding transcriptional regulator, AcrR family</fullName>
    </submittedName>
</protein>
<dbReference type="InterPro" id="IPR009057">
    <property type="entry name" value="Homeodomain-like_sf"/>
</dbReference>
<dbReference type="PANTHER" id="PTHR30055:SF148">
    <property type="entry name" value="TETR-FAMILY TRANSCRIPTIONAL REGULATOR"/>
    <property type="match status" value="1"/>
</dbReference>
<dbReference type="RefSeq" id="WP_143132602.1">
    <property type="nucleotide sequence ID" value="NZ_FOWC01000015.1"/>
</dbReference>
<evidence type="ECO:0000256" key="2">
    <source>
        <dbReference type="ARBA" id="ARBA00023125"/>
    </source>
</evidence>
<dbReference type="Pfam" id="PF00440">
    <property type="entry name" value="TetR_N"/>
    <property type="match status" value="1"/>
</dbReference>
<evidence type="ECO:0000259" key="6">
    <source>
        <dbReference type="PROSITE" id="PS50977"/>
    </source>
</evidence>
<evidence type="ECO:0000256" key="4">
    <source>
        <dbReference type="PROSITE-ProRule" id="PRU00335"/>
    </source>
</evidence>
<dbReference type="AlphaFoldDB" id="A0A1I5ZFW4"/>
<dbReference type="PRINTS" id="PR00455">
    <property type="entry name" value="HTHTETR"/>
</dbReference>
<dbReference type="SUPFAM" id="SSF46689">
    <property type="entry name" value="Homeodomain-like"/>
    <property type="match status" value="1"/>
</dbReference>
<evidence type="ECO:0000256" key="3">
    <source>
        <dbReference type="ARBA" id="ARBA00023163"/>
    </source>
</evidence>
<feature type="region of interest" description="Disordered" evidence="5">
    <location>
        <begin position="1"/>
        <end position="21"/>
    </location>
</feature>
<dbReference type="OrthoDB" id="9796019at2"/>
<name>A0A1I5ZFW4_9PSEU</name>
<organism evidence="7 8">
    <name type="scientific">Amycolatopsis rubida</name>
    <dbReference type="NCBI Taxonomy" id="112413"/>
    <lineage>
        <taxon>Bacteria</taxon>
        <taxon>Bacillati</taxon>
        <taxon>Actinomycetota</taxon>
        <taxon>Actinomycetes</taxon>
        <taxon>Pseudonocardiales</taxon>
        <taxon>Pseudonocardiaceae</taxon>
        <taxon>Amycolatopsis</taxon>
    </lineage>
</organism>
<dbReference type="InterPro" id="IPR001647">
    <property type="entry name" value="HTH_TetR"/>
</dbReference>
<dbReference type="InterPro" id="IPR050109">
    <property type="entry name" value="HTH-type_TetR-like_transc_reg"/>
</dbReference>
<evidence type="ECO:0000256" key="1">
    <source>
        <dbReference type="ARBA" id="ARBA00023015"/>
    </source>
</evidence>
<dbReference type="GO" id="GO:0003700">
    <property type="term" value="F:DNA-binding transcription factor activity"/>
    <property type="evidence" value="ECO:0007669"/>
    <property type="project" value="TreeGrafter"/>
</dbReference>
<dbReference type="PROSITE" id="PS50977">
    <property type="entry name" value="HTH_TETR_2"/>
    <property type="match status" value="1"/>
</dbReference>
<dbReference type="GO" id="GO:0000976">
    <property type="term" value="F:transcription cis-regulatory region binding"/>
    <property type="evidence" value="ECO:0007669"/>
    <property type="project" value="TreeGrafter"/>
</dbReference>
<keyword evidence="2 4" id="KW-0238">DNA-binding</keyword>